<dbReference type="PRINTS" id="PR00088">
    <property type="entry name" value="HAEMOXYGNASE"/>
</dbReference>
<dbReference type="Gene3D" id="1.20.910.10">
    <property type="entry name" value="Heme oxygenase-like"/>
    <property type="match status" value="1"/>
</dbReference>
<dbReference type="InterPro" id="IPR002051">
    <property type="entry name" value="Haem_Oase"/>
</dbReference>
<keyword evidence="7" id="KW-1185">Reference proteome</keyword>
<feature type="binding site" evidence="4">
    <location>
        <position position="8"/>
    </location>
    <ligand>
        <name>heme b</name>
        <dbReference type="ChEBI" id="CHEBI:60344"/>
    </ligand>
</feature>
<sequence>MSIAMMLREGTADKHQETEKVPYLRAIFRGGLDTQTYTYQLESLRDVYKEMEELFRTNSSDPILSKVYFPELFRTKALEEDIKFFQSKFNAKLRGKVTAATQNYIDHIKRVAKENPYLLVAQSYVRYLGDLSGGQAIKKVIAKTFSLEGADGVAFYEFPEIQDHQAFKGIYRTAMDTLPLSDAQKTELVEESKKVFDLNKNLFVELESDLKENIGAERFAALIPAG</sequence>
<keyword evidence="3 5" id="KW-0408">Iron</keyword>
<dbReference type="GO" id="GO:0046872">
    <property type="term" value="F:metal ion binding"/>
    <property type="evidence" value="ECO:0007669"/>
    <property type="project" value="UniProtKB-KW"/>
</dbReference>
<accession>A0A4R9M170</accession>
<dbReference type="PANTHER" id="PTHR10720:SF0">
    <property type="entry name" value="HEME OXYGENASE"/>
    <property type="match status" value="1"/>
</dbReference>
<dbReference type="InterPro" id="IPR016084">
    <property type="entry name" value="Haem_Oase-like_multi-hlx"/>
</dbReference>
<dbReference type="InterPro" id="IPR016053">
    <property type="entry name" value="Haem_Oase-like"/>
</dbReference>
<dbReference type="SUPFAM" id="SSF48613">
    <property type="entry name" value="Heme oxygenase-like"/>
    <property type="match status" value="1"/>
</dbReference>
<evidence type="ECO:0000256" key="3">
    <source>
        <dbReference type="ARBA" id="ARBA00023004"/>
    </source>
</evidence>
<evidence type="ECO:0000256" key="1">
    <source>
        <dbReference type="ARBA" id="ARBA00022617"/>
    </source>
</evidence>
<dbReference type="AlphaFoldDB" id="A0A4R9M170"/>
<dbReference type="EMBL" id="RQHW01000042">
    <property type="protein sequence ID" value="TGN18989.1"/>
    <property type="molecule type" value="Genomic_DNA"/>
</dbReference>
<organism evidence="6 7">
    <name type="scientific">Leptospira idonii</name>
    <dbReference type="NCBI Taxonomy" id="1193500"/>
    <lineage>
        <taxon>Bacteria</taxon>
        <taxon>Pseudomonadati</taxon>
        <taxon>Spirochaetota</taxon>
        <taxon>Spirochaetia</taxon>
        <taxon>Leptospirales</taxon>
        <taxon>Leptospiraceae</taxon>
        <taxon>Leptospira</taxon>
    </lineage>
</organism>
<evidence type="ECO:0000256" key="5">
    <source>
        <dbReference type="PIRSR" id="PIRSR000343-2"/>
    </source>
</evidence>
<dbReference type="GO" id="GO:0004392">
    <property type="term" value="F:heme oxygenase (decyclizing) activity"/>
    <property type="evidence" value="ECO:0007669"/>
    <property type="project" value="InterPro"/>
</dbReference>
<evidence type="ECO:0000313" key="6">
    <source>
        <dbReference type="EMBL" id="TGN18989.1"/>
    </source>
</evidence>
<feature type="binding site" evidence="4">
    <location>
        <position position="172"/>
    </location>
    <ligand>
        <name>heme b</name>
        <dbReference type="ChEBI" id="CHEBI:60344"/>
    </ligand>
</feature>
<protein>
    <submittedName>
        <fullName evidence="6">Biliverdin-producing heme oxygenase</fullName>
    </submittedName>
</protein>
<evidence type="ECO:0000256" key="4">
    <source>
        <dbReference type="PIRSR" id="PIRSR000343-1"/>
    </source>
</evidence>
<comment type="caution">
    <text evidence="6">The sequence shown here is derived from an EMBL/GenBank/DDBJ whole genome shotgun (WGS) entry which is preliminary data.</text>
</comment>
<dbReference type="Proteomes" id="UP000298058">
    <property type="component" value="Unassembled WGS sequence"/>
</dbReference>
<proteinExistence type="predicted"/>
<name>A0A4R9M170_9LEPT</name>
<dbReference type="Pfam" id="PF01126">
    <property type="entry name" value="Heme_oxygenase"/>
    <property type="match status" value="1"/>
</dbReference>
<dbReference type="GO" id="GO:0020037">
    <property type="term" value="F:heme binding"/>
    <property type="evidence" value="ECO:0007669"/>
    <property type="project" value="TreeGrafter"/>
</dbReference>
<dbReference type="GO" id="GO:0042167">
    <property type="term" value="P:heme catabolic process"/>
    <property type="evidence" value="ECO:0007669"/>
    <property type="project" value="TreeGrafter"/>
</dbReference>
<keyword evidence="2 5" id="KW-0479">Metal-binding</keyword>
<gene>
    <name evidence="6" type="ORF">EHS15_11295</name>
</gene>
<feature type="binding site" evidence="4">
    <location>
        <position position="124"/>
    </location>
    <ligand>
        <name>heme b</name>
        <dbReference type="ChEBI" id="CHEBI:60344"/>
    </ligand>
</feature>
<evidence type="ECO:0000313" key="7">
    <source>
        <dbReference type="Proteomes" id="UP000298058"/>
    </source>
</evidence>
<feature type="binding site" description="axial binding residue" evidence="5">
    <location>
        <position position="15"/>
    </location>
    <ligand>
        <name>heme b</name>
        <dbReference type="ChEBI" id="CHEBI:60344"/>
    </ligand>
    <ligandPart>
        <name>Fe</name>
        <dbReference type="ChEBI" id="CHEBI:18248"/>
    </ligandPart>
</feature>
<dbReference type="PANTHER" id="PTHR10720">
    <property type="entry name" value="HEME OXYGENASE"/>
    <property type="match status" value="1"/>
</dbReference>
<evidence type="ECO:0000256" key="2">
    <source>
        <dbReference type="ARBA" id="ARBA00022723"/>
    </source>
</evidence>
<dbReference type="GO" id="GO:0006979">
    <property type="term" value="P:response to oxidative stress"/>
    <property type="evidence" value="ECO:0007669"/>
    <property type="project" value="TreeGrafter"/>
</dbReference>
<dbReference type="OrthoDB" id="5493802at2"/>
<dbReference type="CDD" id="cd19165">
    <property type="entry name" value="HemeO"/>
    <property type="match status" value="1"/>
</dbReference>
<keyword evidence="1 4" id="KW-0349">Heme</keyword>
<dbReference type="PIRSF" id="PIRSF000343">
    <property type="entry name" value="Haem_Oase"/>
    <property type="match status" value="1"/>
</dbReference>
<dbReference type="GO" id="GO:0006788">
    <property type="term" value="P:heme oxidation"/>
    <property type="evidence" value="ECO:0007669"/>
    <property type="project" value="InterPro"/>
</dbReference>
<reference evidence="6" key="1">
    <citation type="journal article" date="2019" name="PLoS Negl. Trop. Dis.">
        <title>Revisiting the worldwide diversity of Leptospira species in the environment.</title>
        <authorList>
            <person name="Vincent A.T."/>
            <person name="Schiettekatte O."/>
            <person name="Bourhy P."/>
            <person name="Veyrier F.J."/>
            <person name="Picardeau M."/>
        </authorList>
    </citation>
    <scope>NUCLEOTIDE SEQUENCE [LARGE SCALE GENOMIC DNA]</scope>
    <source>
        <strain evidence="6">201300427</strain>
    </source>
</reference>